<dbReference type="SUPFAM" id="SSF56003">
    <property type="entry name" value="Molybdenum cofactor-binding domain"/>
    <property type="match status" value="2"/>
</dbReference>
<dbReference type="PANTHER" id="PTHR47495">
    <property type="entry name" value="ALDEHYDE DEHYDROGENASE"/>
    <property type="match status" value="1"/>
</dbReference>
<evidence type="ECO:0000256" key="1">
    <source>
        <dbReference type="ARBA" id="ARBA00004196"/>
    </source>
</evidence>
<dbReference type="Gene3D" id="3.90.1170.50">
    <property type="entry name" value="Aldehyde oxidase/xanthine dehydrogenase, a/b hammerhead"/>
    <property type="match status" value="1"/>
</dbReference>
<evidence type="ECO:0000256" key="3">
    <source>
        <dbReference type="ARBA" id="ARBA00023014"/>
    </source>
</evidence>
<dbReference type="PANTHER" id="PTHR47495:SF2">
    <property type="entry name" value="ALDEHYDE DEHYDROGENASE"/>
    <property type="match status" value="1"/>
</dbReference>
<dbReference type="InterPro" id="IPR019546">
    <property type="entry name" value="TAT_signal_bac_arc"/>
</dbReference>
<feature type="domain" description="Aldehyde oxidase/xanthine dehydrogenase a/b hammerhead" evidence="4">
    <location>
        <begin position="208"/>
        <end position="286"/>
    </location>
</feature>
<dbReference type="SMART" id="SM01008">
    <property type="entry name" value="Ald_Xan_dh_C"/>
    <property type="match status" value="1"/>
</dbReference>
<dbReference type="Pfam" id="PF20256">
    <property type="entry name" value="MoCoBD_2"/>
    <property type="match status" value="2"/>
</dbReference>
<dbReference type="NCBIfam" id="TIGR01409">
    <property type="entry name" value="TAT_signal_seq"/>
    <property type="match status" value="1"/>
</dbReference>
<dbReference type="EMBL" id="JAEMHM010000028">
    <property type="protein sequence ID" value="MBJ6727696.1"/>
    <property type="molecule type" value="Genomic_DNA"/>
</dbReference>
<dbReference type="PROSITE" id="PS51318">
    <property type="entry name" value="TAT"/>
    <property type="match status" value="1"/>
</dbReference>
<keyword evidence="3" id="KW-0408">Iron</keyword>
<dbReference type="GO" id="GO:0016491">
    <property type="term" value="F:oxidoreductase activity"/>
    <property type="evidence" value="ECO:0007669"/>
    <property type="project" value="InterPro"/>
</dbReference>
<name>A0A8J7M3V3_9BACT</name>
<dbReference type="AlphaFoldDB" id="A0A8J7M3V3"/>
<dbReference type="InterPro" id="IPR008274">
    <property type="entry name" value="AldOxase/xan_DH_MoCoBD1"/>
</dbReference>
<sequence>MNGTVRVSRRDFLKLGGVAGAGLLLGFRLPVREAEAAEEQKPPYPPNAFLHIGQDSGVTIFVNKSEMGQGPYTAVAMLIAEELECDWNRVRVQPAPVAAVYNNPMSGMQMTGGSTTIRTEWVRMREVGAAARMMLIEAAAQNWKVSPATCHAENGKVVGRHGAWVSFGEIAEQASLLEVPAQVPLKDPSRFRLLGKPVPRLDTPAKVNGVALFGIDTQMPGMLVAVVERPPVYGGKMRRLEATRARAVPGVTAVFQIPQGVAVVARDFWAAKRGRDVLEVEWDDGPRAGLSTAAMRQHYRELAQAPGLVARRDGDPEGALNGAGKQVTVEYELPYLAHADMEPLNCAVDLRADGCDVWVGTQAQTGNQLAVARLTGLKPEQIRIHTAFLGGGFGRRGNPHSDFVVIATQVALGVRRPVKVIWTREDDMKGGYYRPLWHARMSAGLDEGGKVVSWQHRIVGQSIMKGTSNEKRRIKNGIDLSSVEGAKELPYEIPNVLVDLHSPEPGMPVQWWRSVGHSHTGFEVESFIDELAHHAGKDPYRFRHDLLARHPRHRGVLDLAAEKAGWGGKLAAGRGRGIAVFESYGSYVCEVAEVSVDRTGFVRVHRVVCAVDCGHTVNPGIIAAQMEGGIAFGLTAALYGMISVENGRVLQENFNDYPVLRMDMMPEVEVHIVKRSEKPGGIGETAVPPIAPAVTNAIFQLTGKRVRRLPIDPTFLKS</sequence>
<keyword evidence="3" id="KW-0479">Metal-binding</keyword>
<organism evidence="5 6">
    <name type="scientific">Geomesophilobacter sediminis</name>
    <dbReference type="NCBI Taxonomy" id="2798584"/>
    <lineage>
        <taxon>Bacteria</taxon>
        <taxon>Pseudomonadati</taxon>
        <taxon>Thermodesulfobacteriota</taxon>
        <taxon>Desulfuromonadia</taxon>
        <taxon>Geobacterales</taxon>
        <taxon>Geobacteraceae</taxon>
        <taxon>Geomesophilobacter</taxon>
    </lineage>
</organism>
<evidence type="ECO:0000259" key="4">
    <source>
        <dbReference type="SMART" id="SM01008"/>
    </source>
</evidence>
<dbReference type="GO" id="GO:0051536">
    <property type="term" value="F:iron-sulfur cluster binding"/>
    <property type="evidence" value="ECO:0007669"/>
    <property type="project" value="UniProtKB-KW"/>
</dbReference>
<evidence type="ECO:0000313" key="6">
    <source>
        <dbReference type="Proteomes" id="UP000636888"/>
    </source>
</evidence>
<dbReference type="Proteomes" id="UP000636888">
    <property type="component" value="Unassembled WGS sequence"/>
</dbReference>
<protein>
    <submittedName>
        <fullName evidence="5">Xanthine dehydrogenase family protein molybdopterin-binding subunit</fullName>
    </submittedName>
</protein>
<dbReference type="GO" id="GO:0030313">
    <property type="term" value="C:cell envelope"/>
    <property type="evidence" value="ECO:0007669"/>
    <property type="project" value="UniProtKB-SubCell"/>
</dbReference>
<dbReference type="InterPro" id="IPR012368">
    <property type="entry name" value="OxRdtase_Mopterin-bd_su_IorB"/>
</dbReference>
<comment type="caution">
    <text evidence="5">The sequence shown here is derived from an EMBL/GenBank/DDBJ whole genome shotgun (WGS) entry which is preliminary data.</text>
</comment>
<reference evidence="5" key="1">
    <citation type="submission" date="2020-12" db="EMBL/GenBank/DDBJ databases">
        <title>Geomonas sp. Red875, isolated from river sediment.</title>
        <authorList>
            <person name="Xu Z."/>
            <person name="Zhang Z."/>
            <person name="Masuda Y."/>
            <person name="Itoh H."/>
            <person name="Senoo K."/>
        </authorList>
    </citation>
    <scope>NUCLEOTIDE SEQUENCE</scope>
    <source>
        <strain evidence="5">Red875</strain>
    </source>
</reference>
<dbReference type="InterPro" id="IPR000674">
    <property type="entry name" value="Ald_Oxase/Xan_DH_a/b"/>
</dbReference>
<evidence type="ECO:0000256" key="2">
    <source>
        <dbReference type="ARBA" id="ARBA00011771"/>
    </source>
</evidence>
<accession>A0A8J7M3V3</accession>
<dbReference type="InterPro" id="IPR037165">
    <property type="entry name" value="AldOxase/xan_DH_Mopterin-bd_sf"/>
</dbReference>
<comment type="subcellular location">
    <subcellularLocation>
        <location evidence="1">Cell envelope</location>
    </subcellularLocation>
</comment>
<dbReference type="InterPro" id="IPR006311">
    <property type="entry name" value="TAT_signal"/>
</dbReference>
<gene>
    <name evidence="5" type="ORF">JFN93_23560</name>
</gene>
<proteinExistence type="predicted"/>
<dbReference type="InterPro" id="IPR046867">
    <property type="entry name" value="AldOxase/xan_DH_MoCoBD2"/>
</dbReference>
<dbReference type="RefSeq" id="WP_199386838.1">
    <property type="nucleotide sequence ID" value="NZ_JAEMHM010000028.1"/>
</dbReference>
<comment type="subunit">
    <text evidence="2">Heterodimer of a large and a small subunit.</text>
</comment>
<keyword evidence="3" id="KW-0411">Iron-sulfur</keyword>
<keyword evidence="6" id="KW-1185">Reference proteome</keyword>
<dbReference type="Pfam" id="PF10518">
    <property type="entry name" value="TAT_signal"/>
    <property type="match status" value="1"/>
</dbReference>
<evidence type="ECO:0000313" key="5">
    <source>
        <dbReference type="EMBL" id="MBJ6727696.1"/>
    </source>
</evidence>
<dbReference type="InterPro" id="IPR052516">
    <property type="entry name" value="N-heterocyclic_Hydroxylase"/>
</dbReference>
<dbReference type="Pfam" id="PF02738">
    <property type="entry name" value="MoCoBD_1"/>
    <property type="match status" value="1"/>
</dbReference>
<dbReference type="PIRSF" id="PIRSF036389">
    <property type="entry name" value="IOR_B"/>
    <property type="match status" value="1"/>
</dbReference>
<dbReference type="Gene3D" id="3.30.365.10">
    <property type="entry name" value="Aldehyde oxidase/xanthine dehydrogenase, molybdopterin binding domain"/>
    <property type="match status" value="4"/>
</dbReference>